<name>A0ABV0SU58_9TELE</name>
<dbReference type="EMBL" id="JAHRIQ010007081">
    <property type="protein sequence ID" value="MEQ2223356.1"/>
    <property type="molecule type" value="Genomic_DNA"/>
</dbReference>
<accession>A0ABV0SU58</accession>
<evidence type="ECO:0000313" key="2">
    <source>
        <dbReference type="Proteomes" id="UP001482620"/>
    </source>
</evidence>
<organism evidence="1 2">
    <name type="scientific">Ilyodon furcidens</name>
    <name type="common">goldbreast splitfin</name>
    <dbReference type="NCBI Taxonomy" id="33524"/>
    <lineage>
        <taxon>Eukaryota</taxon>
        <taxon>Metazoa</taxon>
        <taxon>Chordata</taxon>
        <taxon>Craniata</taxon>
        <taxon>Vertebrata</taxon>
        <taxon>Euteleostomi</taxon>
        <taxon>Actinopterygii</taxon>
        <taxon>Neopterygii</taxon>
        <taxon>Teleostei</taxon>
        <taxon>Neoteleostei</taxon>
        <taxon>Acanthomorphata</taxon>
        <taxon>Ovalentaria</taxon>
        <taxon>Atherinomorphae</taxon>
        <taxon>Cyprinodontiformes</taxon>
        <taxon>Goodeidae</taxon>
        <taxon>Ilyodon</taxon>
    </lineage>
</organism>
<gene>
    <name evidence="1" type="ORF">ILYODFUR_035947</name>
</gene>
<reference evidence="1 2" key="1">
    <citation type="submission" date="2021-06" db="EMBL/GenBank/DDBJ databases">
        <authorList>
            <person name="Palmer J.M."/>
        </authorList>
    </citation>
    <scope>NUCLEOTIDE SEQUENCE [LARGE SCALE GENOMIC DNA]</scope>
    <source>
        <strain evidence="2">if_2019</strain>
        <tissue evidence="1">Muscle</tissue>
    </source>
</reference>
<keyword evidence="2" id="KW-1185">Reference proteome</keyword>
<dbReference type="Proteomes" id="UP001482620">
    <property type="component" value="Unassembled WGS sequence"/>
</dbReference>
<comment type="caution">
    <text evidence="1">The sequence shown here is derived from an EMBL/GenBank/DDBJ whole genome shotgun (WGS) entry which is preliminary data.</text>
</comment>
<proteinExistence type="predicted"/>
<protein>
    <submittedName>
        <fullName evidence="1">Uncharacterized protein</fullName>
    </submittedName>
</protein>
<sequence length="100" mass="11683">MSKKLWNLQNSRSVGSDGELVLHITGGLTSYNNHRFNQWKCWLTKLAKTRRIYRKISIFLKCCWNCGGGHQKSPSFHEAFRLTVIHKLLLHVLSLQEFLL</sequence>
<evidence type="ECO:0000313" key="1">
    <source>
        <dbReference type="EMBL" id="MEQ2223356.1"/>
    </source>
</evidence>